<gene>
    <name evidence="16" type="ORF">COV59_04490</name>
</gene>
<dbReference type="UniPathway" id="UPA00138"/>
<comment type="caution">
    <text evidence="16">The sequence shown here is derived from an EMBL/GenBank/DDBJ whole genome shotgun (WGS) entry which is preliminary data.</text>
</comment>
<feature type="domain" description="Pyruvate phosphate dikinase AMP/ATP-binding" evidence="15">
    <location>
        <begin position="17"/>
        <end position="317"/>
    </location>
</feature>
<dbReference type="Gene3D" id="3.30.1490.20">
    <property type="entry name" value="ATP-grasp fold, A domain"/>
    <property type="match status" value="1"/>
</dbReference>
<keyword evidence="7" id="KW-0808">Transferase</keyword>
<keyword evidence="10" id="KW-0418">Kinase</keyword>
<evidence type="ECO:0000313" key="16">
    <source>
        <dbReference type="EMBL" id="PIR03701.1"/>
    </source>
</evidence>
<name>A0A2H0N492_9BACT</name>
<evidence type="ECO:0000256" key="3">
    <source>
        <dbReference type="ARBA" id="ARBA00004742"/>
    </source>
</evidence>
<dbReference type="EC" id="2.7.9.2" evidence="5"/>
<evidence type="ECO:0000256" key="5">
    <source>
        <dbReference type="ARBA" id="ARBA00011996"/>
    </source>
</evidence>
<evidence type="ECO:0000259" key="15">
    <source>
        <dbReference type="Pfam" id="PF01326"/>
    </source>
</evidence>
<dbReference type="Proteomes" id="UP000229600">
    <property type="component" value="Unassembled WGS sequence"/>
</dbReference>
<protein>
    <recommendedName>
        <fullName evidence="6">Phosphoenolpyruvate synthase</fullName>
        <ecNumber evidence="5">2.7.9.2</ecNumber>
    </recommendedName>
    <alternativeName>
        <fullName evidence="13">Pyruvate, water dikinase</fullName>
    </alternativeName>
</protein>
<dbReference type="GO" id="GO:0005524">
    <property type="term" value="F:ATP binding"/>
    <property type="evidence" value="ECO:0007669"/>
    <property type="project" value="UniProtKB-KW"/>
</dbReference>
<keyword evidence="12" id="KW-0460">Magnesium</keyword>
<comment type="pathway">
    <text evidence="3">Carbohydrate biosynthesis; gluconeogenesis.</text>
</comment>
<dbReference type="InterPro" id="IPR006319">
    <property type="entry name" value="PEP_synth"/>
</dbReference>
<dbReference type="InterPro" id="IPR013815">
    <property type="entry name" value="ATP_grasp_subdomain_1"/>
</dbReference>
<evidence type="ECO:0000256" key="12">
    <source>
        <dbReference type="ARBA" id="ARBA00022842"/>
    </source>
</evidence>
<evidence type="ECO:0000256" key="11">
    <source>
        <dbReference type="ARBA" id="ARBA00022840"/>
    </source>
</evidence>
<evidence type="ECO:0000256" key="6">
    <source>
        <dbReference type="ARBA" id="ARBA00021623"/>
    </source>
</evidence>
<comment type="cofactor">
    <cofactor evidence="1">
        <name>Mg(2+)</name>
        <dbReference type="ChEBI" id="CHEBI:18420"/>
    </cofactor>
</comment>
<dbReference type="AlphaFoldDB" id="A0A2H0N492"/>
<dbReference type="Gene3D" id="3.30.470.20">
    <property type="entry name" value="ATP-grasp fold, B domain"/>
    <property type="match status" value="1"/>
</dbReference>
<evidence type="ECO:0000256" key="14">
    <source>
        <dbReference type="ARBA" id="ARBA00047700"/>
    </source>
</evidence>
<evidence type="ECO:0000256" key="10">
    <source>
        <dbReference type="ARBA" id="ARBA00022777"/>
    </source>
</evidence>
<dbReference type="Pfam" id="PF01326">
    <property type="entry name" value="PPDK_N"/>
    <property type="match status" value="1"/>
</dbReference>
<keyword evidence="11" id="KW-0067">ATP-binding</keyword>
<proteinExistence type="inferred from homology"/>
<keyword evidence="9" id="KW-0547">Nucleotide-binding</keyword>
<comment type="function">
    <text evidence="2">Catalyzes the phosphorylation of pyruvate to phosphoenolpyruvate.</text>
</comment>
<evidence type="ECO:0000256" key="9">
    <source>
        <dbReference type="ARBA" id="ARBA00022741"/>
    </source>
</evidence>
<dbReference type="GO" id="GO:0006094">
    <property type="term" value="P:gluconeogenesis"/>
    <property type="evidence" value="ECO:0007669"/>
    <property type="project" value="UniProtKB-UniPathway"/>
</dbReference>
<evidence type="ECO:0000256" key="4">
    <source>
        <dbReference type="ARBA" id="ARBA00007837"/>
    </source>
</evidence>
<evidence type="ECO:0000256" key="13">
    <source>
        <dbReference type="ARBA" id="ARBA00033470"/>
    </source>
</evidence>
<dbReference type="GO" id="GO:0008986">
    <property type="term" value="F:pyruvate, water dikinase activity"/>
    <property type="evidence" value="ECO:0007669"/>
    <property type="project" value="UniProtKB-EC"/>
</dbReference>
<dbReference type="EMBL" id="PCWN01000009">
    <property type="protein sequence ID" value="PIR03701.1"/>
    <property type="molecule type" value="Genomic_DNA"/>
</dbReference>
<accession>A0A2H0N492</accession>
<reference evidence="16 17" key="1">
    <citation type="submission" date="2017-09" db="EMBL/GenBank/DDBJ databases">
        <title>Depth-based differentiation of microbial function through sediment-hosted aquifers and enrichment of novel symbionts in the deep terrestrial subsurface.</title>
        <authorList>
            <person name="Probst A.J."/>
            <person name="Ladd B."/>
            <person name="Jarett J.K."/>
            <person name="Geller-Mcgrath D.E."/>
            <person name="Sieber C.M."/>
            <person name="Emerson J.B."/>
            <person name="Anantharaman K."/>
            <person name="Thomas B.C."/>
            <person name="Malmstrom R."/>
            <person name="Stieglmeier M."/>
            <person name="Klingl A."/>
            <person name="Woyke T."/>
            <person name="Ryan C.M."/>
            <person name="Banfield J.F."/>
        </authorList>
    </citation>
    <scope>NUCLEOTIDE SEQUENCE [LARGE SCALE GENOMIC DNA]</scope>
    <source>
        <strain evidence="16">CG11_big_fil_rev_8_21_14_0_20_39_34</strain>
    </source>
</reference>
<dbReference type="SUPFAM" id="SSF56059">
    <property type="entry name" value="Glutathione synthetase ATP-binding domain-like"/>
    <property type="match status" value="1"/>
</dbReference>
<comment type="catalytic activity">
    <reaction evidence="14">
        <text>pyruvate + ATP + H2O = phosphoenolpyruvate + AMP + phosphate + 2 H(+)</text>
        <dbReference type="Rhea" id="RHEA:11364"/>
        <dbReference type="ChEBI" id="CHEBI:15361"/>
        <dbReference type="ChEBI" id="CHEBI:15377"/>
        <dbReference type="ChEBI" id="CHEBI:15378"/>
        <dbReference type="ChEBI" id="CHEBI:30616"/>
        <dbReference type="ChEBI" id="CHEBI:43474"/>
        <dbReference type="ChEBI" id="CHEBI:58702"/>
        <dbReference type="ChEBI" id="CHEBI:456215"/>
        <dbReference type="EC" id="2.7.9.2"/>
    </reaction>
</comment>
<comment type="similarity">
    <text evidence="4">Belongs to the PEP-utilizing enzyme family.</text>
</comment>
<dbReference type="PANTHER" id="PTHR43030:SF1">
    <property type="entry name" value="PHOSPHOENOLPYRUVATE SYNTHASE"/>
    <property type="match status" value="1"/>
</dbReference>
<evidence type="ECO:0000256" key="7">
    <source>
        <dbReference type="ARBA" id="ARBA00022679"/>
    </source>
</evidence>
<evidence type="ECO:0000313" key="17">
    <source>
        <dbReference type="Proteomes" id="UP000229600"/>
    </source>
</evidence>
<dbReference type="GO" id="GO:0046872">
    <property type="term" value="F:metal ion binding"/>
    <property type="evidence" value="ECO:0007669"/>
    <property type="project" value="UniProtKB-KW"/>
</dbReference>
<evidence type="ECO:0000256" key="1">
    <source>
        <dbReference type="ARBA" id="ARBA00001946"/>
    </source>
</evidence>
<sequence>MQYIRSLKNITKGDGRIAGGKGASLGELIQAGISVPRGFMLTTAAFDSFLQKMQIQEEIHALVQKVDRQKIHTLEYVSEVIRGLILSVDMPIDMIDEIEQGFANLGVASVAVRSSATREDGLNAAWAGQLDSFLNTTQERLIKNIQKCWASLYTPRALFYRMENNLQNEDISIAVIIQKMIQSEVSGVAFSVHPVTEDPGQLVIEAGYGLGEALVSGSLTPDTYIVGKGTQGILQKNISKQEKMMVQNTQGEGANMWKEVDASVQKEQKLSDDAIVELTKIIMEVEKHYGFPVDVEWVCENGKFFVVQSRPITTLGKS</sequence>
<organism evidence="16 17">
    <name type="scientific">Candidatus Magasanikbacteria bacterium CG11_big_fil_rev_8_21_14_0_20_39_34</name>
    <dbReference type="NCBI Taxonomy" id="1974653"/>
    <lineage>
        <taxon>Bacteria</taxon>
        <taxon>Candidatus Magasanikiibacteriota</taxon>
    </lineage>
</organism>
<evidence type="ECO:0000256" key="8">
    <source>
        <dbReference type="ARBA" id="ARBA00022723"/>
    </source>
</evidence>
<dbReference type="InterPro" id="IPR002192">
    <property type="entry name" value="PPDK_AMP/ATP-bd"/>
</dbReference>
<evidence type="ECO:0000256" key="2">
    <source>
        <dbReference type="ARBA" id="ARBA00002988"/>
    </source>
</evidence>
<dbReference type="PANTHER" id="PTHR43030">
    <property type="entry name" value="PHOSPHOENOLPYRUVATE SYNTHASE"/>
    <property type="match status" value="1"/>
</dbReference>
<keyword evidence="8" id="KW-0479">Metal-binding</keyword>